<evidence type="ECO:0000256" key="3">
    <source>
        <dbReference type="ARBA" id="ARBA00022898"/>
    </source>
</evidence>
<comment type="function">
    <text evidence="5">Specifically catalyzes the decarboxylation of meso-diaminopimelate (meso-DAP) to L-lysine.</text>
</comment>
<keyword evidence="2 5" id="KW-0210">Decarboxylase</keyword>
<dbReference type="NCBIfam" id="TIGR01048">
    <property type="entry name" value="lysA"/>
    <property type="match status" value="1"/>
</dbReference>
<dbReference type="SUPFAM" id="SSF50621">
    <property type="entry name" value="Alanine racemase C-terminal domain-like"/>
    <property type="match status" value="1"/>
</dbReference>
<proteinExistence type="inferred from homology"/>
<evidence type="ECO:0000313" key="10">
    <source>
        <dbReference type="EMBL" id="UTI66563.1"/>
    </source>
</evidence>
<dbReference type="GO" id="GO:0008836">
    <property type="term" value="F:diaminopimelate decarboxylase activity"/>
    <property type="evidence" value="ECO:0007669"/>
    <property type="project" value="UniProtKB-EC"/>
</dbReference>
<evidence type="ECO:0000256" key="4">
    <source>
        <dbReference type="ARBA" id="ARBA00023239"/>
    </source>
</evidence>
<keyword evidence="5" id="KW-0028">Amino-acid biosynthesis</keyword>
<gene>
    <name evidence="5 10" type="primary">lysA</name>
    <name evidence="10" type="ORF">NBH00_10215</name>
</gene>
<dbReference type="Gene3D" id="2.40.37.10">
    <property type="entry name" value="Lyase, Ornithine Decarboxylase, Chain A, domain 1"/>
    <property type="match status" value="1"/>
</dbReference>
<feature type="domain" description="Orn/DAP/Arg decarboxylase 2 N-terminal" evidence="9">
    <location>
        <begin position="54"/>
        <end position="294"/>
    </location>
</feature>
<protein>
    <recommendedName>
        <fullName evidence="5 6">Diaminopimelate decarboxylase</fullName>
        <shortName evidence="5">DAP decarboxylase</shortName>
        <shortName evidence="5">DAPDC</shortName>
        <ecNumber evidence="5 6">4.1.1.20</ecNumber>
    </recommendedName>
</protein>
<reference evidence="10 11" key="1">
    <citation type="submission" date="2022-06" db="EMBL/GenBank/DDBJ databases">
        <title>Paraconexibacter antarcticus.</title>
        <authorList>
            <person name="Kim C.S."/>
        </authorList>
    </citation>
    <scope>NUCLEOTIDE SEQUENCE [LARGE SCALE GENOMIC DNA]</scope>
    <source>
        <strain evidence="10 11">02-257</strain>
    </source>
</reference>
<dbReference type="InterPro" id="IPR000183">
    <property type="entry name" value="Orn/DAP/Arg_de-COase"/>
</dbReference>
<evidence type="ECO:0000313" key="11">
    <source>
        <dbReference type="Proteomes" id="UP001056035"/>
    </source>
</evidence>
<dbReference type="InterPro" id="IPR029066">
    <property type="entry name" value="PLP-binding_barrel"/>
</dbReference>
<dbReference type="InterPro" id="IPR022644">
    <property type="entry name" value="De-COase2_N"/>
</dbReference>
<name>A0ABY5DX12_9ACTN</name>
<evidence type="ECO:0000256" key="6">
    <source>
        <dbReference type="NCBIfam" id="TIGR01048"/>
    </source>
</evidence>
<feature type="binding site" evidence="5">
    <location>
        <position position="389"/>
    </location>
    <ligand>
        <name>pyridoxal 5'-phosphate</name>
        <dbReference type="ChEBI" id="CHEBI:597326"/>
    </ligand>
</feature>
<dbReference type="SUPFAM" id="SSF51419">
    <property type="entry name" value="PLP-binding barrel"/>
    <property type="match status" value="1"/>
</dbReference>
<dbReference type="EMBL" id="CP098502">
    <property type="protein sequence ID" value="UTI66563.1"/>
    <property type="molecule type" value="Genomic_DNA"/>
</dbReference>
<dbReference type="Gene3D" id="3.20.20.10">
    <property type="entry name" value="Alanine racemase"/>
    <property type="match status" value="1"/>
</dbReference>
<evidence type="ECO:0000256" key="1">
    <source>
        <dbReference type="ARBA" id="ARBA00001933"/>
    </source>
</evidence>
<dbReference type="CDD" id="cd06828">
    <property type="entry name" value="PLPDE_III_DapDC"/>
    <property type="match status" value="1"/>
</dbReference>
<feature type="binding site" evidence="5">
    <location>
        <position position="290"/>
    </location>
    <ligand>
        <name>substrate</name>
    </ligand>
</feature>
<keyword evidence="11" id="KW-1185">Reference proteome</keyword>
<keyword evidence="4 5" id="KW-0456">Lyase</keyword>
<sequence length="430" mass="46461">MPAVQLDPRLATIYPLGTEVDARGRLRIGGCDALELAREFGTPAYFVVEDDLRTRAQAFVEAFRAASPTAEVVFASKAFPCTAVYRVLAEEGIGCDVASAGELASALRGGFAPRDIHLHGNAKTEEELAYAVEARVREIVVDNADEIDRLERILAERDARQRVLIRVAPGVSPDTHPSISTGGPNTKFGFNPEAARDAIARLRASERIDLEGIHFHIGSQIMELAPFGAALRAVSELGDFGTYNLGGGLGVQYTVDGPQPPSIEEYASAKVRLVEEVFGPGKRVIDEPGRALTARSTVTLYTVQSVKRNVVTWVAVDGGMSDNLRPMLYDARYEIDVVDRMTGPQPSEDDVVAHVTGKHCESGDLLVRDARLNAPRVGDVLVTPVTGAYGHAMANTYNGSPRPPVIFVSGGDARVVVRRETREDLFARDV</sequence>
<dbReference type="Pfam" id="PF00278">
    <property type="entry name" value="Orn_DAP_Arg_deC"/>
    <property type="match status" value="1"/>
</dbReference>
<dbReference type="HAMAP" id="MF_02120">
    <property type="entry name" value="LysA"/>
    <property type="match status" value="1"/>
</dbReference>
<dbReference type="PANTHER" id="PTHR43727:SF2">
    <property type="entry name" value="GROUP IV DECARBOXYLASE"/>
    <property type="match status" value="1"/>
</dbReference>
<dbReference type="Proteomes" id="UP001056035">
    <property type="component" value="Chromosome"/>
</dbReference>
<dbReference type="PANTHER" id="PTHR43727">
    <property type="entry name" value="DIAMINOPIMELATE DECARBOXYLASE"/>
    <property type="match status" value="1"/>
</dbReference>
<comment type="pathway">
    <text evidence="5 7">Amino-acid biosynthesis; L-lysine biosynthesis via DAP pathway; L-lysine from DL-2,6-diaminopimelate: step 1/1.</text>
</comment>
<dbReference type="InterPro" id="IPR009006">
    <property type="entry name" value="Ala_racemase/Decarboxylase_C"/>
</dbReference>
<feature type="binding site" evidence="5">
    <location>
        <position position="361"/>
    </location>
    <ligand>
        <name>substrate</name>
    </ligand>
</feature>
<evidence type="ECO:0000259" key="9">
    <source>
        <dbReference type="Pfam" id="PF02784"/>
    </source>
</evidence>
<dbReference type="Pfam" id="PF02784">
    <property type="entry name" value="Orn_Arg_deC_N"/>
    <property type="match status" value="1"/>
</dbReference>
<feature type="binding site" evidence="5">
    <location>
        <position position="248"/>
    </location>
    <ligand>
        <name>pyridoxal 5'-phosphate</name>
        <dbReference type="ChEBI" id="CHEBI:597326"/>
    </ligand>
</feature>
<evidence type="ECO:0000259" key="8">
    <source>
        <dbReference type="Pfam" id="PF00278"/>
    </source>
</evidence>
<comment type="catalytic activity">
    <reaction evidence="5 7">
        <text>meso-2,6-diaminopimelate + H(+) = L-lysine + CO2</text>
        <dbReference type="Rhea" id="RHEA:15101"/>
        <dbReference type="ChEBI" id="CHEBI:15378"/>
        <dbReference type="ChEBI" id="CHEBI:16526"/>
        <dbReference type="ChEBI" id="CHEBI:32551"/>
        <dbReference type="ChEBI" id="CHEBI:57791"/>
        <dbReference type="EC" id="4.1.1.20"/>
    </reaction>
</comment>
<dbReference type="RefSeq" id="WP_254573232.1">
    <property type="nucleotide sequence ID" value="NZ_CP098502.1"/>
</dbReference>
<dbReference type="PRINTS" id="PR01181">
    <property type="entry name" value="DAPDCRBXLASE"/>
</dbReference>
<feature type="domain" description="Orn/DAP/Arg decarboxylase 2 C-terminal" evidence="8">
    <location>
        <begin position="295"/>
        <end position="387"/>
    </location>
</feature>
<dbReference type="InterPro" id="IPR002986">
    <property type="entry name" value="DAP_deCOOHase_LysA"/>
</dbReference>
<evidence type="ECO:0000256" key="2">
    <source>
        <dbReference type="ARBA" id="ARBA00022793"/>
    </source>
</evidence>
<dbReference type="PRINTS" id="PR01179">
    <property type="entry name" value="ODADCRBXLASE"/>
</dbReference>
<feature type="binding site" evidence="5">
    <location>
        <begin position="287"/>
        <end position="290"/>
    </location>
    <ligand>
        <name>pyridoxal 5'-phosphate</name>
        <dbReference type="ChEBI" id="CHEBI:597326"/>
    </ligand>
</feature>
<feature type="binding site" evidence="5">
    <location>
        <position position="389"/>
    </location>
    <ligand>
        <name>substrate</name>
    </ligand>
</feature>
<keyword evidence="3 5" id="KW-0663">Pyridoxal phosphate</keyword>
<comment type="cofactor">
    <cofactor evidence="1 5 7">
        <name>pyridoxal 5'-phosphate</name>
        <dbReference type="ChEBI" id="CHEBI:597326"/>
    </cofactor>
</comment>
<accession>A0ABY5DX12</accession>
<evidence type="ECO:0000256" key="5">
    <source>
        <dbReference type="HAMAP-Rule" id="MF_02120"/>
    </source>
</evidence>
<organism evidence="10 11">
    <name type="scientific">Paraconexibacter antarcticus</name>
    <dbReference type="NCBI Taxonomy" id="2949664"/>
    <lineage>
        <taxon>Bacteria</taxon>
        <taxon>Bacillati</taxon>
        <taxon>Actinomycetota</taxon>
        <taxon>Thermoleophilia</taxon>
        <taxon>Solirubrobacterales</taxon>
        <taxon>Paraconexibacteraceae</taxon>
        <taxon>Paraconexibacter</taxon>
    </lineage>
</organism>
<dbReference type="InterPro" id="IPR022643">
    <property type="entry name" value="De-COase2_C"/>
</dbReference>
<dbReference type="EC" id="4.1.1.20" evidence="5 6"/>
<feature type="binding site" evidence="5">
    <location>
        <position position="329"/>
    </location>
    <ligand>
        <name>substrate</name>
    </ligand>
</feature>
<evidence type="ECO:0000256" key="7">
    <source>
        <dbReference type="RuleBase" id="RU003738"/>
    </source>
</evidence>
<comment type="similarity">
    <text evidence="5">Belongs to the Orn/Lys/Arg decarboxylase class-II family. LysA subfamily.</text>
</comment>
<feature type="modified residue" description="N6-(pyridoxal phosphate)lysine" evidence="5">
    <location>
        <position position="77"/>
    </location>
</feature>
<comment type="subunit">
    <text evidence="5">Homodimer.</text>
</comment>
<keyword evidence="5 7" id="KW-0457">Lysine biosynthesis</keyword>
<feature type="binding site" evidence="5">
    <location>
        <position position="325"/>
    </location>
    <ligand>
        <name>substrate</name>
    </ligand>
</feature>